<dbReference type="SUPFAM" id="SSF50978">
    <property type="entry name" value="WD40 repeat-like"/>
    <property type="match status" value="1"/>
</dbReference>
<protein>
    <submittedName>
        <fullName evidence="2">Topless-related protein 3</fullName>
    </submittedName>
</protein>
<proteinExistence type="predicted"/>
<dbReference type="PANTHER" id="PTHR44083">
    <property type="entry name" value="TOPLESS-RELATED PROTEIN 1-RELATED"/>
    <property type="match status" value="1"/>
</dbReference>
<evidence type="ECO:0000313" key="3">
    <source>
        <dbReference type="Proteomes" id="UP000289340"/>
    </source>
</evidence>
<dbReference type="GO" id="GO:0006355">
    <property type="term" value="P:regulation of DNA-templated transcription"/>
    <property type="evidence" value="ECO:0007669"/>
    <property type="project" value="InterPro"/>
</dbReference>
<dbReference type="InterPro" id="IPR015943">
    <property type="entry name" value="WD40/YVTN_repeat-like_dom_sf"/>
</dbReference>
<organism evidence="2 3">
    <name type="scientific">Glycine soja</name>
    <name type="common">Wild soybean</name>
    <dbReference type="NCBI Taxonomy" id="3848"/>
    <lineage>
        <taxon>Eukaryota</taxon>
        <taxon>Viridiplantae</taxon>
        <taxon>Streptophyta</taxon>
        <taxon>Embryophyta</taxon>
        <taxon>Tracheophyta</taxon>
        <taxon>Spermatophyta</taxon>
        <taxon>Magnoliopsida</taxon>
        <taxon>eudicotyledons</taxon>
        <taxon>Gunneridae</taxon>
        <taxon>Pentapetalae</taxon>
        <taxon>rosids</taxon>
        <taxon>fabids</taxon>
        <taxon>Fabales</taxon>
        <taxon>Fabaceae</taxon>
        <taxon>Papilionoideae</taxon>
        <taxon>50 kb inversion clade</taxon>
        <taxon>NPAAA clade</taxon>
        <taxon>indigoferoid/millettioid clade</taxon>
        <taxon>Phaseoleae</taxon>
        <taxon>Glycine</taxon>
        <taxon>Glycine subgen. Soja</taxon>
    </lineage>
</organism>
<dbReference type="InterPro" id="IPR027728">
    <property type="entry name" value="Topless_fam"/>
</dbReference>
<sequence>MEASFYLLLPLISSNPFLLFSIDLIPPNSHQRAVPSPQFLPSMKPHPLHYRNPTIPYPTFVSAHSESFPKTTIELEKNNMKAQECSLYLHELQFIFSTAIDGKIKAWLYNNMGSRVDYDAQVIGVLQCFIVLMEVGKKDLGADKSFSCGTSKDGESFLVEWNESEGAIKRTYNEFRKKSTGVVQFDTTQNQFLAAGEDGQIKFWDMDNINLLTSTDAEDKGFKILANANGLRSLRTVETPGFGTLRSPIESAAVKASGSFVVNVSSVNCKVEKSSPVRPSPILV</sequence>
<dbReference type="Proteomes" id="UP000289340">
    <property type="component" value="Chromosome 7"/>
</dbReference>
<dbReference type="PANTHER" id="PTHR44083:SF43">
    <property type="entry name" value="TRANSDUCIN FAMILY PROTEIN_WD-40 REPEAT PROTEIN"/>
    <property type="match status" value="1"/>
</dbReference>
<dbReference type="PROSITE" id="PS50082">
    <property type="entry name" value="WD_REPEATS_2"/>
    <property type="match status" value="1"/>
</dbReference>
<dbReference type="Gene3D" id="2.130.10.10">
    <property type="entry name" value="YVTN repeat-like/Quinoprotein amine dehydrogenase"/>
    <property type="match status" value="1"/>
</dbReference>
<keyword evidence="3" id="KW-1185">Reference proteome</keyword>
<feature type="repeat" description="WD" evidence="1">
    <location>
        <begin position="183"/>
        <end position="214"/>
    </location>
</feature>
<dbReference type="AlphaFoldDB" id="A0A445JX82"/>
<dbReference type="InterPro" id="IPR001680">
    <property type="entry name" value="WD40_rpt"/>
</dbReference>
<gene>
    <name evidence="2" type="ORF">D0Y65_017967</name>
</gene>
<keyword evidence="1" id="KW-0853">WD repeat</keyword>
<dbReference type="EMBL" id="QZWG01000007">
    <property type="protein sequence ID" value="RZC03107.1"/>
    <property type="molecule type" value="Genomic_DNA"/>
</dbReference>
<reference evidence="2 3" key="1">
    <citation type="submission" date="2018-09" db="EMBL/GenBank/DDBJ databases">
        <title>A high-quality reference genome of wild soybean provides a powerful tool to mine soybean genomes.</title>
        <authorList>
            <person name="Xie M."/>
            <person name="Chung C.Y.L."/>
            <person name="Li M.-W."/>
            <person name="Wong F.-L."/>
            <person name="Chan T.-F."/>
            <person name="Lam H.-M."/>
        </authorList>
    </citation>
    <scope>NUCLEOTIDE SEQUENCE [LARGE SCALE GENOMIC DNA]</scope>
    <source>
        <strain evidence="3">cv. W05</strain>
        <tissue evidence="2">Hypocotyl of etiolated seedlings</tissue>
    </source>
</reference>
<dbReference type="InterPro" id="IPR036322">
    <property type="entry name" value="WD40_repeat_dom_sf"/>
</dbReference>
<accession>A0A445JX82</accession>
<evidence type="ECO:0000313" key="2">
    <source>
        <dbReference type="EMBL" id="RZC03107.1"/>
    </source>
</evidence>
<evidence type="ECO:0000256" key="1">
    <source>
        <dbReference type="PROSITE-ProRule" id="PRU00221"/>
    </source>
</evidence>
<name>A0A445JX82_GLYSO</name>
<comment type="caution">
    <text evidence="2">The sequence shown here is derived from an EMBL/GenBank/DDBJ whole genome shotgun (WGS) entry which is preliminary data.</text>
</comment>